<evidence type="ECO:0000256" key="1">
    <source>
        <dbReference type="SAM" id="MobiDB-lite"/>
    </source>
</evidence>
<evidence type="ECO:0000313" key="3">
    <source>
        <dbReference type="Proteomes" id="UP000014760"/>
    </source>
</evidence>
<reference evidence="3" key="2">
    <citation type="journal article" date="2013" name="Nature">
        <title>Insights into bilaterian evolution from three spiralian genomes.</title>
        <authorList>
            <person name="Simakov O."/>
            <person name="Marletaz F."/>
            <person name="Cho S.J."/>
            <person name="Edsinger-Gonzales E."/>
            <person name="Havlak P."/>
            <person name="Hellsten U."/>
            <person name="Kuo D.H."/>
            <person name="Larsson T."/>
            <person name="Lv J."/>
            <person name="Arendt D."/>
            <person name="Savage R."/>
            <person name="Osoegawa K."/>
            <person name="de Jong P."/>
            <person name="Grimwood J."/>
            <person name="Chapman J.A."/>
            <person name="Shapiro H."/>
            <person name="Aerts A."/>
            <person name="Otillar R.P."/>
            <person name="Terry A.Y."/>
            <person name="Boore J.L."/>
            <person name="Grigoriev I.V."/>
            <person name="Lindberg D.R."/>
            <person name="Seaver E.C."/>
            <person name="Weisblat D.A."/>
            <person name="Putnam N.H."/>
            <person name="Rokhsar D.S."/>
        </authorList>
    </citation>
    <scope>NUCLEOTIDE SEQUENCE</scope>
    <source>
        <strain evidence="3">I ESC-2004</strain>
    </source>
</reference>
<dbReference type="AlphaFoldDB" id="X1ZRJ9"/>
<reference evidence="3" key="1">
    <citation type="submission" date="2012-12" db="EMBL/GenBank/DDBJ databases">
        <authorList>
            <person name="Hellsten U."/>
            <person name="Grimwood J."/>
            <person name="Chapman J.A."/>
            <person name="Shapiro H."/>
            <person name="Aerts A."/>
            <person name="Otillar R.P."/>
            <person name="Terry A.Y."/>
            <person name="Boore J.L."/>
            <person name="Simakov O."/>
            <person name="Marletaz F."/>
            <person name="Cho S.-J."/>
            <person name="Edsinger-Gonzales E."/>
            <person name="Havlak P."/>
            <person name="Kuo D.-H."/>
            <person name="Larsson T."/>
            <person name="Lv J."/>
            <person name="Arendt D."/>
            <person name="Savage R."/>
            <person name="Osoegawa K."/>
            <person name="de Jong P."/>
            <person name="Lindberg D.R."/>
            <person name="Seaver E.C."/>
            <person name="Weisblat D.A."/>
            <person name="Putnam N.H."/>
            <person name="Grigoriev I.V."/>
            <person name="Rokhsar D.S."/>
        </authorList>
    </citation>
    <scope>NUCLEOTIDE SEQUENCE</scope>
    <source>
        <strain evidence="3">I ESC-2004</strain>
    </source>
</reference>
<name>X1ZRJ9_CAPTE</name>
<accession>X1ZRJ9</accession>
<dbReference type="EnsemblMetazoa" id="CapteT192558">
    <property type="protein sequence ID" value="CapteP192558"/>
    <property type="gene ID" value="CapteG192558"/>
</dbReference>
<sequence length="149" mass="16848">MAKECKTKPKDTNPCFRCVLKFEIRSFNVGQYKQRSMDVPFGTTQIPQLGRSRNNYEPSGNNNSSSSAASHSEEEIDLDPEIYPKFIILRVTAATTDELLPQPTNIKTAIVSGHEFKFSPETTERFDLPCDKARVQPLHDVAKFQDGYC</sequence>
<dbReference type="HOGENOM" id="CLU_1751433_0_0_1"/>
<feature type="region of interest" description="Disordered" evidence="1">
    <location>
        <begin position="40"/>
        <end position="76"/>
    </location>
</feature>
<proteinExistence type="predicted"/>
<dbReference type="OMA" id="AKECKTK"/>
<protein>
    <submittedName>
        <fullName evidence="2">Uncharacterized protein</fullName>
    </submittedName>
</protein>
<dbReference type="Proteomes" id="UP000014760">
    <property type="component" value="Unassembled WGS sequence"/>
</dbReference>
<evidence type="ECO:0000313" key="2">
    <source>
        <dbReference type="EnsemblMetazoa" id="CapteP192558"/>
    </source>
</evidence>
<reference evidence="2" key="3">
    <citation type="submission" date="2015-06" db="UniProtKB">
        <authorList>
            <consortium name="EnsemblMetazoa"/>
        </authorList>
    </citation>
    <scope>IDENTIFICATION</scope>
</reference>
<feature type="compositionally biased region" description="Low complexity" evidence="1">
    <location>
        <begin position="52"/>
        <end position="70"/>
    </location>
</feature>
<keyword evidence="3" id="KW-1185">Reference proteome</keyword>
<organism evidence="2 3">
    <name type="scientific">Capitella teleta</name>
    <name type="common">Polychaete worm</name>
    <dbReference type="NCBI Taxonomy" id="283909"/>
    <lineage>
        <taxon>Eukaryota</taxon>
        <taxon>Metazoa</taxon>
        <taxon>Spiralia</taxon>
        <taxon>Lophotrochozoa</taxon>
        <taxon>Annelida</taxon>
        <taxon>Polychaeta</taxon>
        <taxon>Sedentaria</taxon>
        <taxon>Scolecida</taxon>
        <taxon>Capitellidae</taxon>
        <taxon>Capitella</taxon>
    </lineage>
</organism>
<dbReference type="EMBL" id="AMQN01009529">
    <property type="status" value="NOT_ANNOTATED_CDS"/>
    <property type="molecule type" value="Genomic_DNA"/>
</dbReference>